<name>X1GZK8_9ZZZZ</name>
<accession>X1GZK8</accession>
<protein>
    <submittedName>
        <fullName evidence="1">Uncharacterized protein</fullName>
    </submittedName>
</protein>
<dbReference type="AlphaFoldDB" id="X1GZK8"/>
<evidence type="ECO:0000313" key="1">
    <source>
        <dbReference type="EMBL" id="GAH63356.1"/>
    </source>
</evidence>
<sequence>MAEKGIFKFTGNPFVDAGTAVITAWTASKKNKNTMKPEDVSVEDVKELLPELAELYTSSQWKKDSYQ</sequence>
<reference evidence="1" key="1">
    <citation type="journal article" date="2014" name="Front. Microbiol.">
        <title>High frequency of phylogenetically diverse reductive dehalogenase-homologous genes in deep subseafloor sedimentary metagenomes.</title>
        <authorList>
            <person name="Kawai M."/>
            <person name="Futagami T."/>
            <person name="Toyoda A."/>
            <person name="Takaki Y."/>
            <person name="Nishi S."/>
            <person name="Hori S."/>
            <person name="Arai W."/>
            <person name="Tsubouchi T."/>
            <person name="Morono Y."/>
            <person name="Uchiyama I."/>
            <person name="Ito T."/>
            <person name="Fujiyama A."/>
            <person name="Inagaki F."/>
            <person name="Takami H."/>
        </authorList>
    </citation>
    <scope>NUCLEOTIDE SEQUENCE</scope>
    <source>
        <strain evidence="1">Expedition CK06-06</strain>
    </source>
</reference>
<dbReference type="EMBL" id="BARU01029101">
    <property type="protein sequence ID" value="GAH63356.1"/>
    <property type="molecule type" value="Genomic_DNA"/>
</dbReference>
<feature type="non-terminal residue" evidence="1">
    <location>
        <position position="67"/>
    </location>
</feature>
<proteinExistence type="predicted"/>
<comment type="caution">
    <text evidence="1">The sequence shown here is derived from an EMBL/GenBank/DDBJ whole genome shotgun (WGS) entry which is preliminary data.</text>
</comment>
<gene>
    <name evidence="1" type="ORF">S03H2_46366</name>
</gene>
<organism evidence="1">
    <name type="scientific">marine sediment metagenome</name>
    <dbReference type="NCBI Taxonomy" id="412755"/>
    <lineage>
        <taxon>unclassified sequences</taxon>
        <taxon>metagenomes</taxon>
        <taxon>ecological metagenomes</taxon>
    </lineage>
</organism>